<organism evidence="2 3">
    <name type="scientific">Ditylenchus destructor</name>
    <dbReference type="NCBI Taxonomy" id="166010"/>
    <lineage>
        <taxon>Eukaryota</taxon>
        <taxon>Metazoa</taxon>
        <taxon>Ecdysozoa</taxon>
        <taxon>Nematoda</taxon>
        <taxon>Chromadorea</taxon>
        <taxon>Rhabditida</taxon>
        <taxon>Tylenchina</taxon>
        <taxon>Tylenchomorpha</taxon>
        <taxon>Sphaerularioidea</taxon>
        <taxon>Anguinidae</taxon>
        <taxon>Anguininae</taxon>
        <taxon>Ditylenchus</taxon>
    </lineage>
</organism>
<comment type="caution">
    <text evidence="2">The sequence shown here is derived from an EMBL/GenBank/DDBJ whole genome shotgun (WGS) entry which is preliminary data.</text>
</comment>
<dbReference type="EMBL" id="JAKKPZ010000036">
    <property type="protein sequence ID" value="KAI1708269.1"/>
    <property type="molecule type" value="Genomic_DNA"/>
</dbReference>
<sequence length="224" mass="25528">MRKQLHSKGEAIVFEMISLTSDLAPQVEVRELQFETCDSSSHFCGLTGVVLFSILDPVKPFLWNNSNPGKGLAEGLNWAIERRFLGLSVWMPGREADASDNRFRRDARFSFHKCIHSRALLSQPNYSIQNWVREAEAKRSSKAECQNSGQLDETKPNDGQISSTISSRIHYLMRFKRAGCHPGHHKFRPGFSPEVQSLQVLISFGIPENFYIKFPALTYLAEFY</sequence>
<proteinExistence type="predicted"/>
<dbReference type="AlphaFoldDB" id="A0AAD4N1A8"/>
<name>A0AAD4N1A8_9BILA</name>
<dbReference type="Proteomes" id="UP001201812">
    <property type="component" value="Unassembled WGS sequence"/>
</dbReference>
<evidence type="ECO:0000313" key="3">
    <source>
        <dbReference type="Proteomes" id="UP001201812"/>
    </source>
</evidence>
<accession>A0AAD4N1A8</accession>
<protein>
    <submittedName>
        <fullName evidence="2">Uncharacterized protein</fullName>
    </submittedName>
</protein>
<gene>
    <name evidence="2" type="ORF">DdX_11948</name>
</gene>
<feature type="region of interest" description="Disordered" evidence="1">
    <location>
        <begin position="142"/>
        <end position="161"/>
    </location>
</feature>
<reference evidence="2" key="1">
    <citation type="submission" date="2022-01" db="EMBL/GenBank/DDBJ databases">
        <title>Genome Sequence Resource for Two Populations of Ditylenchus destructor, the Migratory Endoparasitic Phytonematode.</title>
        <authorList>
            <person name="Zhang H."/>
            <person name="Lin R."/>
            <person name="Xie B."/>
        </authorList>
    </citation>
    <scope>NUCLEOTIDE SEQUENCE</scope>
    <source>
        <strain evidence="2">BazhouSP</strain>
    </source>
</reference>
<evidence type="ECO:0000256" key="1">
    <source>
        <dbReference type="SAM" id="MobiDB-lite"/>
    </source>
</evidence>
<evidence type="ECO:0000313" key="2">
    <source>
        <dbReference type="EMBL" id="KAI1708269.1"/>
    </source>
</evidence>
<keyword evidence="3" id="KW-1185">Reference proteome</keyword>
<feature type="compositionally biased region" description="Polar residues" evidence="1">
    <location>
        <begin position="143"/>
        <end position="161"/>
    </location>
</feature>